<dbReference type="InterPro" id="IPR014051">
    <property type="entry name" value="Phosphoesterase_HXTX"/>
</dbReference>
<evidence type="ECO:0000313" key="3">
    <source>
        <dbReference type="Proteomes" id="UP000679992"/>
    </source>
</evidence>
<proteinExistence type="predicted"/>
<dbReference type="Gene3D" id="3.90.1140.10">
    <property type="entry name" value="Cyclic phosphodiesterase"/>
    <property type="match status" value="1"/>
</dbReference>
<evidence type="ECO:0000313" key="2">
    <source>
        <dbReference type="EMBL" id="GIP54019.1"/>
    </source>
</evidence>
<accession>A0ABQ4MDE4</accession>
<organism evidence="2 3">
    <name type="scientific">Paenibacillus vini</name>
    <dbReference type="NCBI Taxonomy" id="1476024"/>
    <lineage>
        <taxon>Bacteria</taxon>
        <taxon>Bacillati</taxon>
        <taxon>Bacillota</taxon>
        <taxon>Bacilli</taxon>
        <taxon>Bacillales</taxon>
        <taxon>Paenibacillaceae</taxon>
        <taxon>Paenibacillus</taxon>
    </lineage>
</organism>
<dbReference type="InterPro" id="IPR009097">
    <property type="entry name" value="Cyclic_Pdiesterase"/>
</dbReference>
<dbReference type="EMBL" id="BOSL01000009">
    <property type="protein sequence ID" value="GIP54019.1"/>
    <property type="molecule type" value="Genomic_DNA"/>
</dbReference>
<keyword evidence="3" id="KW-1185">Reference proteome</keyword>
<dbReference type="Pfam" id="PF02834">
    <property type="entry name" value="LigT_PEase"/>
    <property type="match status" value="1"/>
</dbReference>
<name>A0ABQ4MDE4_9BACL</name>
<dbReference type="Proteomes" id="UP000679992">
    <property type="component" value="Unassembled WGS sequence"/>
</dbReference>
<gene>
    <name evidence="2" type="ORF">J42TS3_30540</name>
</gene>
<protein>
    <recommendedName>
        <fullName evidence="1">Phosphoesterase HXTX domain-containing protein</fullName>
    </recommendedName>
</protein>
<reference evidence="2 3" key="1">
    <citation type="submission" date="2021-03" db="EMBL/GenBank/DDBJ databases">
        <title>Antimicrobial resistance genes in bacteria isolated from Japanese honey, and their potential for conferring macrolide and lincosamide resistance in the American foulbrood pathogen Paenibacillus larvae.</title>
        <authorList>
            <person name="Okamoto M."/>
            <person name="Kumagai M."/>
            <person name="Kanamori H."/>
            <person name="Takamatsu D."/>
        </authorList>
    </citation>
    <scope>NUCLEOTIDE SEQUENCE [LARGE SCALE GENOMIC DNA]</scope>
    <source>
        <strain evidence="2 3">J42TS3</strain>
    </source>
</reference>
<comment type="caution">
    <text evidence="2">The sequence shown here is derived from an EMBL/GenBank/DDBJ whole genome shotgun (WGS) entry which is preliminary data.</text>
</comment>
<feature type="domain" description="Phosphoesterase HXTX" evidence="1">
    <location>
        <begin position="2"/>
        <end position="77"/>
    </location>
</feature>
<evidence type="ECO:0000259" key="1">
    <source>
        <dbReference type="Pfam" id="PF02834"/>
    </source>
</evidence>
<dbReference type="SUPFAM" id="SSF55144">
    <property type="entry name" value="LigT-like"/>
    <property type="match status" value="1"/>
</dbReference>
<sequence length="88" mass="9890">MEHLKSLQSAVAEGNRKLGFIPEDRPYSPHITLARKYAEDRRLSPEQLAGTGSPPEFGSWTADAIVVYRTRMNKAPMYEEVGRISLLS</sequence>